<dbReference type="GO" id="GO:0005524">
    <property type="term" value="F:ATP binding"/>
    <property type="evidence" value="ECO:0007669"/>
    <property type="project" value="UniProtKB-KW"/>
</dbReference>
<keyword evidence="6" id="KW-0547">Nucleotide-binding</keyword>
<evidence type="ECO:0000256" key="11">
    <source>
        <dbReference type="ARBA" id="ARBA00048679"/>
    </source>
</evidence>
<evidence type="ECO:0000313" key="13">
    <source>
        <dbReference type="EMBL" id="GGJ90817.1"/>
    </source>
</evidence>
<dbReference type="Pfam" id="PF01163">
    <property type="entry name" value="RIO1"/>
    <property type="match status" value="1"/>
</dbReference>
<dbReference type="RefSeq" id="WP_229662415.1">
    <property type="nucleotide sequence ID" value="NZ_BAABFW010000012.1"/>
</dbReference>
<keyword evidence="3" id="KW-0723">Serine/threonine-protein kinase</keyword>
<evidence type="ECO:0000256" key="1">
    <source>
        <dbReference type="ARBA" id="ARBA00009196"/>
    </source>
</evidence>
<dbReference type="Gene3D" id="1.10.510.10">
    <property type="entry name" value="Transferase(Phosphotransferase) domain 1"/>
    <property type="match status" value="1"/>
</dbReference>
<evidence type="ECO:0000256" key="3">
    <source>
        <dbReference type="ARBA" id="ARBA00022527"/>
    </source>
</evidence>
<feature type="domain" description="RIO kinase" evidence="12">
    <location>
        <begin position="62"/>
        <end position="294"/>
    </location>
</feature>
<sequence length="298" mass="32686">MKFLSSLDEPSTTPFGAPPVLSPVEASALMFQAAEPGEGQRWSTWPATIPTERGPEPRPDWLVTSAAAIDTELGVVKTGKEASLFLIERAVPDAPADVPGNAVLLAAKRYRSSEHSDFHRSAVYTEGRGTRRSRDVRAVAKGTSFGRSVARVQWAYAEFDALSRLTELGASVPYPVQVHDTEVLMEFIGDGRVAAPRLAQVRAGRDLLRDLFQQVADFMHVLARAGLAHGDLSPYNLLVHHGRVVAIDLPQVVDLVSNPQGFDLLHRDCVNVCEWFTRQRLECDAEELFSELVGEVGF</sequence>
<evidence type="ECO:0000259" key="12">
    <source>
        <dbReference type="SMART" id="SM00090"/>
    </source>
</evidence>
<keyword evidence="14" id="KW-1185">Reference proteome</keyword>
<evidence type="ECO:0000256" key="5">
    <source>
        <dbReference type="ARBA" id="ARBA00022723"/>
    </source>
</evidence>
<dbReference type="EMBL" id="BMMD01000022">
    <property type="protein sequence ID" value="GGJ90817.1"/>
    <property type="molecule type" value="Genomic_DNA"/>
</dbReference>
<comment type="catalytic activity">
    <reaction evidence="11">
        <text>L-seryl-[protein] + ATP = O-phospho-L-seryl-[protein] + ADP + H(+)</text>
        <dbReference type="Rhea" id="RHEA:17989"/>
        <dbReference type="Rhea" id="RHEA-COMP:9863"/>
        <dbReference type="Rhea" id="RHEA-COMP:11604"/>
        <dbReference type="ChEBI" id="CHEBI:15378"/>
        <dbReference type="ChEBI" id="CHEBI:29999"/>
        <dbReference type="ChEBI" id="CHEBI:30616"/>
        <dbReference type="ChEBI" id="CHEBI:83421"/>
        <dbReference type="ChEBI" id="CHEBI:456216"/>
        <dbReference type="EC" id="2.7.11.1"/>
    </reaction>
</comment>
<dbReference type="SUPFAM" id="SSF56112">
    <property type="entry name" value="Protein kinase-like (PK-like)"/>
    <property type="match status" value="1"/>
</dbReference>
<keyword evidence="8" id="KW-0067">ATP-binding</keyword>
<comment type="catalytic activity">
    <reaction evidence="10">
        <text>L-threonyl-[protein] + ATP = O-phospho-L-threonyl-[protein] + ADP + H(+)</text>
        <dbReference type="Rhea" id="RHEA:46608"/>
        <dbReference type="Rhea" id="RHEA-COMP:11060"/>
        <dbReference type="Rhea" id="RHEA-COMP:11605"/>
        <dbReference type="ChEBI" id="CHEBI:15378"/>
        <dbReference type="ChEBI" id="CHEBI:30013"/>
        <dbReference type="ChEBI" id="CHEBI:30616"/>
        <dbReference type="ChEBI" id="CHEBI:61977"/>
        <dbReference type="ChEBI" id="CHEBI:456216"/>
        <dbReference type="EC" id="2.7.11.1"/>
    </reaction>
</comment>
<reference evidence="13" key="1">
    <citation type="journal article" date="2014" name="Int. J. Syst. Evol. Microbiol.">
        <title>Complete genome sequence of Corynebacterium casei LMG S-19264T (=DSM 44701T), isolated from a smear-ripened cheese.</title>
        <authorList>
            <consortium name="US DOE Joint Genome Institute (JGI-PGF)"/>
            <person name="Walter F."/>
            <person name="Albersmeier A."/>
            <person name="Kalinowski J."/>
            <person name="Ruckert C."/>
        </authorList>
    </citation>
    <scope>NUCLEOTIDE SEQUENCE</scope>
    <source>
        <strain evidence="13">CGMCC 1.8984</strain>
    </source>
</reference>
<reference evidence="13" key="2">
    <citation type="submission" date="2020-09" db="EMBL/GenBank/DDBJ databases">
        <authorList>
            <person name="Sun Q."/>
            <person name="Zhou Y."/>
        </authorList>
    </citation>
    <scope>NUCLEOTIDE SEQUENCE</scope>
    <source>
        <strain evidence="13">CGMCC 1.8984</strain>
    </source>
</reference>
<keyword evidence="9" id="KW-0460">Magnesium</keyword>
<dbReference type="EC" id="2.7.11.1" evidence="2"/>
<dbReference type="SMART" id="SM00090">
    <property type="entry name" value="RIO"/>
    <property type="match status" value="1"/>
</dbReference>
<evidence type="ECO:0000313" key="14">
    <source>
        <dbReference type="Proteomes" id="UP000636956"/>
    </source>
</evidence>
<comment type="similarity">
    <text evidence="1">Belongs to the protein kinase superfamily. RIO-type Ser/Thr kinase family.</text>
</comment>
<evidence type="ECO:0000256" key="8">
    <source>
        <dbReference type="ARBA" id="ARBA00022840"/>
    </source>
</evidence>
<evidence type="ECO:0000256" key="9">
    <source>
        <dbReference type="ARBA" id="ARBA00022842"/>
    </source>
</evidence>
<keyword evidence="5" id="KW-0479">Metal-binding</keyword>
<dbReference type="InterPro" id="IPR000687">
    <property type="entry name" value="RIO_kinase"/>
</dbReference>
<protein>
    <recommendedName>
        <fullName evidence="2">non-specific serine/threonine protein kinase</fullName>
        <ecNumber evidence="2">2.7.11.1</ecNumber>
    </recommendedName>
</protein>
<evidence type="ECO:0000256" key="10">
    <source>
        <dbReference type="ARBA" id="ARBA00047899"/>
    </source>
</evidence>
<dbReference type="InterPro" id="IPR018934">
    <property type="entry name" value="RIO_dom"/>
</dbReference>
<name>A0A917PT18_9MICO</name>
<dbReference type="PANTHER" id="PTHR45723">
    <property type="entry name" value="SERINE/THREONINE-PROTEIN KINASE RIO1"/>
    <property type="match status" value="1"/>
</dbReference>
<evidence type="ECO:0000256" key="7">
    <source>
        <dbReference type="ARBA" id="ARBA00022777"/>
    </source>
</evidence>
<accession>A0A917PT18</accession>
<dbReference type="AlphaFoldDB" id="A0A917PT18"/>
<evidence type="ECO:0000256" key="6">
    <source>
        <dbReference type="ARBA" id="ARBA00022741"/>
    </source>
</evidence>
<proteinExistence type="inferred from homology"/>
<dbReference type="Gene3D" id="3.30.200.20">
    <property type="entry name" value="Phosphorylase Kinase, domain 1"/>
    <property type="match status" value="1"/>
</dbReference>
<dbReference type="GO" id="GO:0046872">
    <property type="term" value="F:metal ion binding"/>
    <property type="evidence" value="ECO:0007669"/>
    <property type="project" value="UniProtKB-KW"/>
</dbReference>
<dbReference type="GO" id="GO:0004674">
    <property type="term" value="F:protein serine/threonine kinase activity"/>
    <property type="evidence" value="ECO:0007669"/>
    <property type="project" value="UniProtKB-KW"/>
</dbReference>
<keyword evidence="4" id="KW-0808">Transferase</keyword>
<keyword evidence="7 13" id="KW-0418">Kinase</keyword>
<evidence type="ECO:0000256" key="4">
    <source>
        <dbReference type="ARBA" id="ARBA00022679"/>
    </source>
</evidence>
<dbReference type="InterPro" id="IPR051272">
    <property type="entry name" value="RIO-type_Ser/Thr_kinase"/>
</dbReference>
<dbReference type="InterPro" id="IPR011009">
    <property type="entry name" value="Kinase-like_dom_sf"/>
</dbReference>
<comment type="caution">
    <text evidence="13">The sequence shown here is derived from an EMBL/GenBank/DDBJ whole genome shotgun (WGS) entry which is preliminary data.</text>
</comment>
<gene>
    <name evidence="13" type="ORF">GCM10011372_31670</name>
</gene>
<organism evidence="13 14">
    <name type="scientific">Agromyces bauzanensis</name>
    <dbReference type="NCBI Taxonomy" id="1308924"/>
    <lineage>
        <taxon>Bacteria</taxon>
        <taxon>Bacillati</taxon>
        <taxon>Actinomycetota</taxon>
        <taxon>Actinomycetes</taxon>
        <taxon>Micrococcales</taxon>
        <taxon>Microbacteriaceae</taxon>
        <taxon>Agromyces</taxon>
    </lineage>
</organism>
<dbReference type="Proteomes" id="UP000636956">
    <property type="component" value="Unassembled WGS sequence"/>
</dbReference>
<evidence type="ECO:0000256" key="2">
    <source>
        <dbReference type="ARBA" id="ARBA00012513"/>
    </source>
</evidence>